<dbReference type="RefSeq" id="WP_029709154.1">
    <property type="nucleotide sequence ID" value="NZ_CP019239.1"/>
</dbReference>
<dbReference type="InterPro" id="IPR000415">
    <property type="entry name" value="Nitroreductase-like"/>
</dbReference>
<keyword evidence="4 7" id="KW-0521">NADP</keyword>
<evidence type="ECO:0000256" key="1">
    <source>
        <dbReference type="ARBA" id="ARBA00007118"/>
    </source>
</evidence>
<organism evidence="10 11">
    <name type="scientific">Rhodoferax saidenbachensis</name>
    <dbReference type="NCBI Taxonomy" id="1484693"/>
    <lineage>
        <taxon>Bacteria</taxon>
        <taxon>Pseudomonadati</taxon>
        <taxon>Pseudomonadota</taxon>
        <taxon>Betaproteobacteria</taxon>
        <taxon>Burkholderiales</taxon>
        <taxon>Comamonadaceae</taxon>
        <taxon>Rhodoferax</taxon>
    </lineage>
</organism>
<dbReference type="Gene3D" id="3.40.109.10">
    <property type="entry name" value="NADH Oxidase"/>
    <property type="match status" value="1"/>
</dbReference>
<evidence type="ECO:0000313" key="11">
    <source>
        <dbReference type="Proteomes" id="UP000186110"/>
    </source>
</evidence>
<comment type="cofactor">
    <cofactor evidence="8">
        <name>FMN</name>
        <dbReference type="ChEBI" id="CHEBI:58210"/>
    </cofactor>
    <text evidence="8">Binds 1 FMN per subunit.</text>
</comment>
<evidence type="ECO:0000313" key="10">
    <source>
        <dbReference type="EMBL" id="APW43824.1"/>
    </source>
</evidence>
<evidence type="ECO:0000256" key="8">
    <source>
        <dbReference type="PIRSR" id="PIRSR000232-1"/>
    </source>
</evidence>
<protein>
    <recommendedName>
        <fullName evidence="7">Putative NAD(P)H nitroreductase</fullName>
        <ecNumber evidence="7">1.-.-.-</ecNumber>
    </recommendedName>
</protein>
<evidence type="ECO:0000256" key="4">
    <source>
        <dbReference type="ARBA" id="ARBA00022857"/>
    </source>
</evidence>
<dbReference type="Pfam" id="PF00881">
    <property type="entry name" value="Nitroreductase"/>
    <property type="match status" value="1"/>
</dbReference>
<name>A0A1P8KCS4_9BURK</name>
<evidence type="ECO:0000256" key="2">
    <source>
        <dbReference type="ARBA" id="ARBA00022630"/>
    </source>
</evidence>
<feature type="binding site" description="in other chain" evidence="8">
    <location>
        <begin position="137"/>
        <end position="139"/>
    </location>
    <ligand>
        <name>FMN</name>
        <dbReference type="ChEBI" id="CHEBI:58210"/>
        <note>ligand shared between dimeric partners</note>
    </ligand>
</feature>
<dbReference type="SUPFAM" id="SSF55469">
    <property type="entry name" value="FMN-dependent nitroreductase-like"/>
    <property type="match status" value="1"/>
</dbReference>
<dbReference type="KEGG" id="rsb:RS694_15645"/>
<dbReference type="Proteomes" id="UP000186110">
    <property type="component" value="Chromosome"/>
</dbReference>
<dbReference type="PIRSF" id="PIRSF000232">
    <property type="entry name" value="YdjA"/>
    <property type="match status" value="1"/>
</dbReference>
<evidence type="ECO:0000256" key="3">
    <source>
        <dbReference type="ARBA" id="ARBA00022643"/>
    </source>
</evidence>
<keyword evidence="11" id="KW-1185">Reference proteome</keyword>
<feature type="binding site" description="in other chain" evidence="8">
    <location>
        <begin position="13"/>
        <end position="15"/>
    </location>
    <ligand>
        <name>FMN</name>
        <dbReference type="ChEBI" id="CHEBI:58210"/>
        <note>ligand shared between dimeric partners</note>
    </ligand>
</feature>
<keyword evidence="6 7" id="KW-0520">NAD</keyword>
<dbReference type="PANTHER" id="PTHR43821">
    <property type="entry name" value="NAD(P)H NITROREDUCTASE YDJA-RELATED"/>
    <property type="match status" value="1"/>
</dbReference>
<dbReference type="STRING" id="1484693.RS694_15645"/>
<dbReference type="CDD" id="cd02135">
    <property type="entry name" value="YdjA-like"/>
    <property type="match status" value="1"/>
</dbReference>
<dbReference type="GO" id="GO:0016491">
    <property type="term" value="F:oxidoreductase activity"/>
    <property type="evidence" value="ECO:0007669"/>
    <property type="project" value="UniProtKB-UniRule"/>
</dbReference>
<keyword evidence="3 7" id="KW-0288">FMN</keyword>
<evidence type="ECO:0000256" key="6">
    <source>
        <dbReference type="ARBA" id="ARBA00023027"/>
    </source>
</evidence>
<evidence type="ECO:0000256" key="7">
    <source>
        <dbReference type="PIRNR" id="PIRNR000232"/>
    </source>
</evidence>
<feature type="domain" description="Nitroreductase" evidence="9">
    <location>
        <begin position="22"/>
        <end position="166"/>
    </location>
</feature>
<feature type="binding site" evidence="8">
    <location>
        <position position="40"/>
    </location>
    <ligand>
        <name>FMN</name>
        <dbReference type="ChEBI" id="CHEBI:58210"/>
        <note>ligand shared between dimeric partners</note>
    </ligand>
</feature>
<dbReference type="InterPro" id="IPR029479">
    <property type="entry name" value="Nitroreductase"/>
</dbReference>
<keyword evidence="2 7" id="KW-0285">Flavoprotein</keyword>
<sequence length="187" mass="20033">MNTSAALDTLLSRYSLGVKHLTEPGPDAAQLQQMVATALRAPDHAELVPFRFVVVQGEARTRLADLFAEHAQHKGKGAEGVAIERERALRAPLTVAVLARIDLGHPLVPAHEQWMCVGGAVTNFLNAAHAMGFAGKMLSGDKARAPHIAQAFAEPGETLVGWVALGTPTRTPHGEVRKDAAQALRFW</sequence>
<dbReference type="InterPro" id="IPR052530">
    <property type="entry name" value="NAD(P)H_nitroreductase"/>
</dbReference>
<proteinExistence type="inferred from homology"/>
<evidence type="ECO:0000256" key="5">
    <source>
        <dbReference type="ARBA" id="ARBA00023002"/>
    </source>
</evidence>
<keyword evidence="5 7" id="KW-0560">Oxidoreductase</keyword>
<dbReference type="AlphaFoldDB" id="A0A1P8KCS4"/>
<dbReference type="eggNOG" id="COG0778">
    <property type="taxonomic scope" value="Bacteria"/>
</dbReference>
<gene>
    <name evidence="10" type="ORF">RS694_15645</name>
</gene>
<dbReference type="EMBL" id="CP019239">
    <property type="protein sequence ID" value="APW43824.1"/>
    <property type="molecule type" value="Genomic_DNA"/>
</dbReference>
<dbReference type="InterPro" id="IPR026021">
    <property type="entry name" value="YdjA-like"/>
</dbReference>
<accession>A0A1P8KCS4</accession>
<reference evidence="10 11" key="1">
    <citation type="submission" date="2017-01" db="EMBL/GenBank/DDBJ databases">
        <authorList>
            <person name="Mah S.A."/>
            <person name="Swanson W.J."/>
            <person name="Moy G.W."/>
            <person name="Vacquier V.D."/>
        </authorList>
    </citation>
    <scope>NUCLEOTIDE SEQUENCE [LARGE SCALE GENOMIC DNA]</scope>
    <source>
        <strain evidence="10 11">DSM 22694</strain>
    </source>
</reference>
<dbReference type="PANTHER" id="PTHR43821:SF1">
    <property type="entry name" value="NAD(P)H NITROREDUCTASE YDJA-RELATED"/>
    <property type="match status" value="1"/>
</dbReference>
<dbReference type="EC" id="1.-.-.-" evidence="7"/>
<evidence type="ECO:0000259" key="9">
    <source>
        <dbReference type="Pfam" id="PF00881"/>
    </source>
</evidence>
<comment type="similarity">
    <text evidence="1 7">Belongs to the nitroreductase family.</text>
</comment>
<feature type="binding site" evidence="8">
    <location>
        <position position="44"/>
    </location>
    <ligand>
        <name>FMN</name>
        <dbReference type="ChEBI" id="CHEBI:58210"/>
        <note>ligand shared between dimeric partners</note>
    </ligand>
</feature>